<gene>
    <name evidence="1" type="ORF">DYBT9275_00941</name>
</gene>
<dbReference type="AlphaFoldDB" id="A0A916NAR9"/>
<dbReference type="EMBL" id="CAJRAF010000001">
    <property type="protein sequence ID" value="CAG4992331.1"/>
    <property type="molecule type" value="Genomic_DNA"/>
</dbReference>
<organism evidence="1 2">
    <name type="scientific">Dyadobacter helix</name>
    <dbReference type="NCBI Taxonomy" id="2822344"/>
    <lineage>
        <taxon>Bacteria</taxon>
        <taxon>Pseudomonadati</taxon>
        <taxon>Bacteroidota</taxon>
        <taxon>Cytophagia</taxon>
        <taxon>Cytophagales</taxon>
        <taxon>Spirosomataceae</taxon>
        <taxon>Dyadobacter</taxon>
    </lineage>
</organism>
<evidence type="ECO:0000313" key="1">
    <source>
        <dbReference type="EMBL" id="CAG4992331.1"/>
    </source>
</evidence>
<comment type="caution">
    <text evidence="1">The sequence shown here is derived from an EMBL/GenBank/DDBJ whole genome shotgun (WGS) entry which is preliminary data.</text>
</comment>
<evidence type="ECO:0000313" key="2">
    <source>
        <dbReference type="Proteomes" id="UP000680038"/>
    </source>
</evidence>
<name>A0A916NAR9_9BACT</name>
<sequence length="176" mass="20148">MAKHGQNQLFKGRISGTSLSAKCPSKQLEGHFLYSGQLPGQRRVRRNTHANKMTKDQSSDRPFKRAVLRDRGGDLTKEWYVEYYAYDESVGDLVRKRVNIPTSFQTKKARMAEAVRLIAEINQLPESGHYFINGSTTRPGLSPIGSKLLGPYYLFFGYNRKYVEEKFTIGKCSRIF</sequence>
<dbReference type="Proteomes" id="UP000680038">
    <property type="component" value="Unassembled WGS sequence"/>
</dbReference>
<proteinExistence type="predicted"/>
<reference evidence="1" key="1">
    <citation type="submission" date="2021-04" db="EMBL/GenBank/DDBJ databases">
        <authorList>
            <person name="Rodrigo-Torres L."/>
            <person name="Arahal R. D."/>
            <person name="Lucena T."/>
        </authorList>
    </citation>
    <scope>NUCLEOTIDE SEQUENCE</scope>
    <source>
        <strain evidence="1">CECT 9275</strain>
    </source>
</reference>
<keyword evidence="2" id="KW-1185">Reference proteome</keyword>
<protein>
    <submittedName>
        <fullName evidence="1">Uncharacterized protein</fullName>
    </submittedName>
</protein>
<accession>A0A916NAR9</accession>